<evidence type="ECO:0000313" key="2">
    <source>
        <dbReference type="Proteomes" id="UP000046155"/>
    </source>
</evidence>
<dbReference type="EMBL" id="CDRZ01000266">
    <property type="protein sequence ID" value="CEO89959.1"/>
    <property type="molecule type" value="Genomic_DNA"/>
</dbReference>
<dbReference type="OrthoDB" id="2390233at2"/>
<name>A0A0B7MH44_9FIRM</name>
<organism evidence="1 2">
    <name type="scientific">Syntrophaceticus schinkii</name>
    <dbReference type="NCBI Taxonomy" id="499207"/>
    <lineage>
        <taxon>Bacteria</taxon>
        <taxon>Bacillati</taxon>
        <taxon>Bacillota</taxon>
        <taxon>Clostridia</taxon>
        <taxon>Thermoanaerobacterales</taxon>
        <taxon>Thermoanaerobacterales Family III. Incertae Sedis</taxon>
        <taxon>Syntrophaceticus</taxon>
    </lineage>
</organism>
<accession>A0A0B7MH44</accession>
<dbReference type="RefSeq" id="WP_044665790.1">
    <property type="nucleotide sequence ID" value="NZ_CDRZ01000266.1"/>
</dbReference>
<proteinExistence type="predicted"/>
<keyword evidence="2" id="KW-1185">Reference proteome</keyword>
<evidence type="ECO:0000313" key="1">
    <source>
        <dbReference type="EMBL" id="CEO89959.1"/>
    </source>
</evidence>
<reference evidence="2" key="1">
    <citation type="submission" date="2015-01" db="EMBL/GenBank/DDBJ databases">
        <authorList>
            <person name="Manzoor Shahid"/>
            <person name="Zubair Saima"/>
        </authorList>
    </citation>
    <scope>NUCLEOTIDE SEQUENCE [LARGE SCALE GENOMIC DNA]</scope>
    <source>
        <strain evidence="2">Sp3</strain>
    </source>
</reference>
<sequence>MMHEGRGRPENNQNGGILGDTIQGSVVRINILAFFQANPHTIDTAAGLARRLHHAPEEIELALDPLVRIGIIQQKKFKSVQLYQLRNGELIASFFKTQRGDTFLE</sequence>
<dbReference type="AlphaFoldDB" id="A0A0B7MH44"/>
<gene>
    <name evidence="1" type="ORF">SSCH_670018</name>
</gene>
<protein>
    <submittedName>
        <fullName evidence="1">Uncharacterized protein</fullName>
    </submittedName>
</protein>
<dbReference type="Proteomes" id="UP000046155">
    <property type="component" value="Unassembled WGS sequence"/>
</dbReference>